<sequence>DIEELSTGSTLVKAPCLTPNVPSLPSSLMVSRGGLWEISLSALSRGACGHEDDPGV</sequence>
<gene>
    <name evidence="1" type="ORF">J4Q44_G00171830</name>
</gene>
<protein>
    <submittedName>
        <fullName evidence="1">Uncharacterized protein</fullName>
    </submittedName>
</protein>
<dbReference type="EMBL" id="JAGTTL010000015">
    <property type="protein sequence ID" value="KAK6311519.1"/>
    <property type="molecule type" value="Genomic_DNA"/>
</dbReference>
<feature type="non-terminal residue" evidence="1">
    <location>
        <position position="1"/>
    </location>
</feature>
<keyword evidence="2" id="KW-1185">Reference proteome</keyword>
<dbReference type="AlphaFoldDB" id="A0AAN8LKN3"/>
<evidence type="ECO:0000313" key="1">
    <source>
        <dbReference type="EMBL" id="KAK6311519.1"/>
    </source>
</evidence>
<evidence type="ECO:0000313" key="2">
    <source>
        <dbReference type="Proteomes" id="UP001356427"/>
    </source>
</evidence>
<proteinExistence type="predicted"/>
<accession>A0AAN8LKN3</accession>
<organism evidence="1 2">
    <name type="scientific">Coregonus suidteri</name>
    <dbReference type="NCBI Taxonomy" id="861788"/>
    <lineage>
        <taxon>Eukaryota</taxon>
        <taxon>Metazoa</taxon>
        <taxon>Chordata</taxon>
        <taxon>Craniata</taxon>
        <taxon>Vertebrata</taxon>
        <taxon>Euteleostomi</taxon>
        <taxon>Actinopterygii</taxon>
        <taxon>Neopterygii</taxon>
        <taxon>Teleostei</taxon>
        <taxon>Protacanthopterygii</taxon>
        <taxon>Salmoniformes</taxon>
        <taxon>Salmonidae</taxon>
        <taxon>Coregoninae</taxon>
        <taxon>Coregonus</taxon>
    </lineage>
</organism>
<reference evidence="1 2" key="1">
    <citation type="submission" date="2021-04" db="EMBL/GenBank/DDBJ databases">
        <authorList>
            <person name="De Guttry C."/>
            <person name="Zahm M."/>
            <person name="Klopp C."/>
            <person name="Cabau C."/>
            <person name="Louis A."/>
            <person name="Berthelot C."/>
            <person name="Parey E."/>
            <person name="Roest Crollius H."/>
            <person name="Montfort J."/>
            <person name="Robinson-Rechavi M."/>
            <person name="Bucao C."/>
            <person name="Bouchez O."/>
            <person name="Gislard M."/>
            <person name="Lluch J."/>
            <person name="Milhes M."/>
            <person name="Lampietro C."/>
            <person name="Lopez Roques C."/>
            <person name="Donnadieu C."/>
            <person name="Braasch I."/>
            <person name="Desvignes T."/>
            <person name="Postlethwait J."/>
            <person name="Bobe J."/>
            <person name="Wedekind C."/>
            <person name="Guiguen Y."/>
        </authorList>
    </citation>
    <scope>NUCLEOTIDE SEQUENCE [LARGE SCALE GENOMIC DNA]</scope>
    <source>
        <strain evidence="1">Cs_M1</strain>
        <tissue evidence="1">Blood</tissue>
    </source>
</reference>
<comment type="caution">
    <text evidence="1">The sequence shown here is derived from an EMBL/GenBank/DDBJ whole genome shotgun (WGS) entry which is preliminary data.</text>
</comment>
<name>A0AAN8LKN3_9TELE</name>
<dbReference type="Proteomes" id="UP001356427">
    <property type="component" value="Unassembled WGS sequence"/>
</dbReference>